<evidence type="ECO:0000259" key="4">
    <source>
        <dbReference type="PROSITE" id="PS50102"/>
    </source>
</evidence>
<dbReference type="SUPFAM" id="SSF54928">
    <property type="entry name" value="RNA-binding domain, RBD"/>
    <property type="match status" value="2"/>
</dbReference>
<organism evidence="5 6">
    <name type="scientific">Dryococelus australis</name>
    <dbReference type="NCBI Taxonomy" id="614101"/>
    <lineage>
        <taxon>Eukaryota</taxon>
        <taxon>Metazoa</taxon>
        <taxon>Ecdysozoa</taxon>
        <taxon>Arthropoda</taxon>
        <taxon>Hexapoda</taxon>
        <taxon>Insecta</taxon>
        <taxon>Pterygota</taxon>
        <taxon>Neoptera</taxon>
        <taxon>Polyneoptera</taxon>
        <taxon>Phasmatodea</taxon>
        <taxon>Verophasmatodea</taxon>
        <taxon>Anareolatae</taxon>
        <taxon>Phasmatidae</taxon>
        <taxon>Eurycanthinae</taxon>
        <taxon>Dryococelus</taxon>
    </lineage>
</organism>
<dbReference type="Gene3D" id="1.10.1900.10">
    <property type="entry name" value="c-terminal domain of poly(a) binding protein"/>
    <property type="match status" value="1"/>
</dbReference>
<dbReference type="SMART" id="SM00360">
    <property type="entry name" value="RRM"/>
    <property type="match status" value="4"/>
</dbReference>
<reference evidence="5 6" key="1">
    <citation type="submission" date="2023-02" db="EMBL/GenBank/DDBJ databases">
        <title>LHISI_Scaffold_Assembly.</title>
        <authorList>
            <person name="Stuart O.P."/>
            <person name="Cleave R."/>
            <person name="Magrath M.J.L."/>
            <person name="Mikheyev A.S."/>
        </authorList>
    </citation>
    <scope>NUCLEOTIDE SEQUENCE [LARGE SCALE GENOMIC DNA]</scope>
    <source>
        <strain evidence="5">Daus_M_001</strain>
        <tissue evidence="5">Leg muscle</tissue>
    </source>
</reference>
<dbReference type="PANTHER" id="PTHR24012">
    <property type="entry name" value="RNA BINDING PROTEIN"/>
    <property type="match status" value="1"/>
</dbReference>
<evidence type="ECO:0000256" key="1">
    <source>
        <dbReference type="ARBA" id="ARBA00022737"/>
    </source>
</evidence>
<dbReference type="SUPFAM" id="SSF63570">
    <property type="entry name" value="PABC (PABP) domain"/>
    <property type="match status" value="1"/>
</dbReference>
<dbReference type="Gene3D" id="3.30.70.330">
    <property type="match status" value="4"/>
</dbReference>
<feature type="domain" description="RRM" evidence="4">
    <location>
        <begin position="2"/>
        <end position="80"/>
    </location>
</feature>
<keyword evidence="1" id="KW-0677">Repeat</keyword>
<gene>
    <name evidence="5" type="ORF">PR048_029817</name>
</gene>
<dbReference type="InterPro" id="IPR003954">
    <property type="entry name" value="RRM_euk-type"/>
</dbReference>
<feature type="domain" description="RRM" evidence="4">
    <location>
        <begin position="284"/>
        <end position="360"/>
    </location>
</feature>
<dbReference type="CDD" id="cd12379">
    <property type="entry name" value="RRM2_I_PABPs"/>
    <property type="match status" value="1"/>
</dbReference>
<dbReference type="Pfam" id="PF00076">
    <property type="entry name" value="RRM_1"/>
    <property type="match status" value="4"/>
</dbReference>
<dbReference type="InterPro" id="IPR036053">
    <property type="entry name" value="PABP-dom"/>
</dbReference>
<name>A0ABQ9G9V4_9NEOP</name>
<evidence type="ECO:0000313" key="6">
    <source>
        <dbReference type="Proteomes" id="UP001159363"/>
    </source>
</evidence>
<dbReference type="NCBIfam" id="TIGR01628">
    <property type="entry name" value="PABP-1234"/>
    <property type="match status" value="1"/>
</dbReference>
<dbReference type="InterPro" id="IPR012677">
    <property type="entry name" value="Nucleotide-bd_a/b_plait_sf"/>
</dbReference>
<dbReference type="InterPro" id="IPR045305">
    <property type="entry name" value="RRM2_I_PABPs"/>
</dbReference>
<evidence type="ECO:0000313" key="5">
    <source>
        <dbReference type="EMBL" id="KAJ8868301.1"/>
    </source>
</evidence>
<protein>
    <recommendedName>
        <fullName evidence="4">RRM domain-containing protein</fullName>
    </recommendedName>
</protein>
<dbReference type="Proteomes" id="UP001159363">
    <property type="component" value="Chromosome 13"/>
</dbReference>
<dbReference type="EMBL" id="JARBHB010000014">
    <property type="protein sequence ID" value="KAJ8868301.1"/>
    <property type="molecule type" value="Genomic_DNA"/>
</dbReference>
<feature type="domain" description="RRM" evidence="4">
    <location>
        <begin position="178"/>
        <end position="258"/>
    </location>
</feature>
<keyword evidence="2 3" id="KW-0694">RNA-binding</keyword>
<evidence type="ECO:0000256" key="3">
    <source>
        <dbReference type="PROSITE-ProRule" id="PRU00176"/>
    </source>
</evidence>
<accession>A0ABQ9G9V4</accession>
<comment type="caution">
    <text evidence="5">The sequence shown here is derived from an EMBL/GenBank/DDBJ whole genome shotgun (WGS) entry which is preliminary data.</text>
</comment>
<proteinExistence type="predicted"/>
<dbReference type="SMART" id="SM00361">
    <property type="entry name" value="RRM_1"/>
    <property type="match status" value="4"/>
</dbReference>
<sequence length="659" mass="74651">MASIYVADLDPCVDEAMLFKKFSDVGPITSIRICRDKRTNTSLGYGYVNFQRQADAETALEKYNFDVVHGRPIRIMWTKYSSNFVKPDGGNIFVKNLSKDVDNKKFREIFLSFGNIVSCKICYDGMGNSKGYGYVQFEKEELATDAIEKLNGMLINGKEIYVGKFIPREKRKKERVTNNIYIKNLPDSFENAVDLMSKLFENYGSIISCKVVVDDDQKYRGFGFVSFKNPQDASRAVEELDGFLLAEGKRLYVAPAQKKTERQQMLKQKYEDLKSKRATLFRGRNLYLKNLDQSVDDECLLREFSAFGTVLSAKVSMDGSRSKGFGFVCFSTVEEAAKAIAEMNGRVFKTKCIYVSLAQTKEERKVYLEEIYLRRQEEDPPCGNKEAVEKQHGAIDDNTYFHCQLESSTDTYKRRQAVVSTENFWNHCEDETNTLEEFSQSHGEAHDQVWEKCSPTKELQTPEAVIFASESTSIAKATQAVGKIEASAACPVAGHGAEITGSGQIQFGLLQNIMDKQTDTKNVSHGENSCTNLLVLLKDQDRGFNKELTERKIITSTAVETENNGSVEVQQLPRNQTDVVNKMLLPVVRDLYPKAADKIIDFIGETDTSALQHVIQDRKKLEKIVVRLVTLLEIHDYTEALKKELLRNFFTSETKHSGD</sequence>
<dbReference type="InterPro" id="IPR006515">
    <property type="entry name" value="PABP_1234"/>
</dbReference>
<dbReference type="PROSITE" id="PS50102">
    <property type="entry name" value="RRM"/>
    <property type="match status" value="4"/>
</dbReference>
<evidence type="ECO:0000256" key="2">
    <source>
        <dbReference type="ARBA" id="ARBA00022884"/>
    </source>
</evidence>
<dbReference type="InterPro" id="IPR000504">
    <property type="entry name" value="RRM_dom"/>
</dbReference>
<keyword evidence="6" id="KW-1185">Reference proteome</keyword>
<dbReference type="InterPro" id="IPR035979">
    <property type="entry name" value="RBD_domain_sf"/>
</dbReference>
<feature type="domain" description="RRM" evidence="4">
    <location>
        <begin position="90"/>
        <end position="167"/>
    </location>
</feature>